<keyword evidence="4" id="KW-1003">Cell membrane</keyword>
<sequence>MSRINRGFTLLEIMIAMAIFTLIGFGSTAVLTEVIESNQISEARFDSLQKLQRAMLVIERDVLQAVPRAIRIEGQNNAIVMRGDKDLFESQADGLGFVRAGWQNPRLMLHRSTLQGVAYRLSEGRLERLYGNYVDNVSGFEPKIRVLLSDVEDFQVNFLVAPDEDPRDQENWEEKYTGTELPAAISITIESKEFGTIHRLFSVGGGAV</sequence>
<proteinExistence type="inferred from homology"/>
<evidence type="ECO:0000256" key="10">
    <source>
        <dbReference type="SAM" id="Phobius"/>
    </source>
</evidence>
<feature type="transmembrane region" description="Helical" evidence="10">
    <location>
        <begin position="7"/>
        <end position="31"/>
    </location>
</feature>
<keyword evidence="9 10" id="KW-0472">Membrane</keyword>
<dbReference type="EMBL" id="BAAAFD010000002">
    <property type="protein sequence ID" value="GAA0854924.1"/>
    <property type="molecule type" value="Genomic_DNA"/>
</dbReference>
<evidence type="ECO:0000313" key="12">
    <source>
        <dbReference type="Proteomes" id="UP001500359"/>
    </source>
</evidence>
<reference evidence="12" key="1">
    <citation type="journal article" date="2019" name="Int. J. Syst. Evol. Microbiol.">
        <title>The Global Catalogue of Microorganisms (GCM) 10K type strain sequencing project: providing services to taxonomists for standard genome sequencing and annotation.</title>
        <authorList>
            <consortium name="The Broad Institute Genomics Platform"/>
            <consortium name="The Broad Institute Genome Sequencing Center for Infectious Disease"/>
            <person name="Wu L."/>
            <person name="Ma J."/>
        </authorList>
    </citation>
    <scope>NUCLEOTIDE SEQUENCE [LARGE SCALE GENOMIC DNA]</scope>
    <source>
        <strain evidence="12">JCM 15896</strain>
    </source>
</reference>
<dbReference type="SUPFAM" id="SSF54523">
    <property type="entry name" value="Pili subunits"/>
    <property type="match status" value="1"/>
</dbReference>
<evidence type="ECO:0000256" key="3">
    <source>
        <dbReference type="ARBA" id="ARBA00021539"/>
    </source>
</evidence>
<keyword evidence="7 10" id="KW-0812">Transmembrane</keyword>
<dbReference type="Pfam" id="PF07963">
    <property type="entry name" value="N_methyl"/>
    <property type="match status" value="1"/>
</dbReference>
<dbReference type="InterPro" id="IPR012902">
    <property type="entry name" value="N_methyl_site"/>
</dbReference>
<dbReference type="InterPro" id="IPR045584">
    <property type="entry name" value="Pilin-like"/>
</dbReference>
<dbReference type="NCBIfam" id="TIGR02532">
    <property type="entry name" value="IV_pilin_GFxxxE"/>
    <property type="match status" value="1"/>
</dbReference>
<dbReference type="Gene3D" id="3.10.610.10">
    <property type="entry name" value="GSPII I/J protein-like"/>
    <property type="match status" value="1"/>
</dbReference>
<evidence type="ECO:0000256" key="5">
    <source>
        <dbReference type="ARBA" id="ARBA00022481"/>
    </source>
</evidence>
<dbReference type="NCBIfam" id="TIGR01711">
    <property type="entry name" value="gspJ"/>
    <property type="match status" value="1"/>
</dbReference>
<evidence type="ECO:0000256" key="1">
    <source>
        <dbReference type="ARBA" id="ARBA00004377"/>
    </source>
</evidence>
<keyword evidence="5" id="KW-0488">Methylation</keyword>
<dbReference type="Pfam" id="PF11612">
    <property type="entry name" value="T2SSJ"/>
    <property type="match status" value="1"/>
</dbReference>
<keyword evidence="12" id="KW-1185">Reference proteome</keyword>
<protein>
    <recommendedName>
        <fullName evidence="3">Type II secretion system protein J</fullName>
    </recommendedName>
</protein>
<keyword evidence="6" id="KW-0997">Cell inner membrane</keyword>
<evidence type="ECO:0000256" key="7">
    <source>
        <dbReference type="ARBA" id="ARBA00022692"/>
    </source>
</evidence>
<accession>A0ABP3WRI3</accession>
<dbReference type="InterPro" id="IPR010055">
    <property type="entry name" value="T2SS_protein-GspJ"/>
</dbReference>
<dbReference type="Proteomes" id="UP001500359">
    <property type="component" value="Unassembled WGS sequence"/>
</dbReference>
<dbReference type="Gene3D" id="2.10.70.20">
    <property type="entry name" value="gspk-gspi-gspj complex like domains"/>
    <property type="match status" value="1"/>
</dbReference>
<dbReference type="InterPro" id="IPR051621">
    <property type="entry name" value="T2SS_protein_J"/>
</dbReference>
<dbReference type="PANTHER" id="PTHR39583:SF2">
    <property type="entry name" value="TYPE II SECRETION SYSTEM PROTEIN J"/>
    <property type="match status" value="1"/>
</dbReference>
<comment type="similarity">
    <text evidence="2">Belongs to the GSP J family.</text>
</comment>
<evidence type="ECO:0000313" key="11">
    <source>
        <dbReference type="EMBL" id="GAA0854924.1"/>
    </source>
</evidence>
<evidence type="ECO:0000256" key="2">
    <source>
        <dbReference type="ARBA" id="ARBA00011084"/>
    </source>
</evidence>
<evidence type="ECO:0000256" key="4">
    <source>
        <dbReference type="ARBA" id="ARBA00022475"/>
    </source>
</evidence>
<dbReference type="PANTHER" id="PTHR39583">
    <property type="entry name" value="TYPE II SECRETION SYSTEM PROTEIN J-RELATED"/>
    <property type="match status" value="1"/>
</dbReference>
<evidence type="ECO:0000256" key="9">
    <source>
        <dbReference type="ARBA" id="ARBA00023136"/>
    </source>
</evidence>
<comment type="caution">
    <text evidence="11">The sequence shown here is derived from an EMBL/GenBank/DDBJ whole genome shotgun (WGS) entry which is preliminary data.</text>
</comment>
<organism evidence="11 12">
    <name type="scientific">Aliiglaciecola litoralis</name>
    <dbReference type="NCBI Taxonomy" id="582857"/>
    <lineage>
        <taxon>Bacteria</taxon>
        <taxon>Pseudomonadati</taxon>
        <taxon>Pseudomonadota</taxon>
        <taxon>Gammaproteobacteria</taxon>
        <taxon>Alteromonadales</taxon>
        <taxon>Alteromonadaceae</taxon>
        <taxon>Aliiglaciecola</taxon>
    </lineage>
</organism>
<gene>
    <name evidence="11" type="primary">exeJ</name>
    <name evidence="11" type="ORF">GCM10009114_12440</name>
</gene>
<keyword evidence="8 10" id="KW-1133">Transmembrane helix</keyword>
<evidence type="ECO:0000256" key="8">
    <source>
        <dbReference type="ARBA" id="ARBA00022989"/>
    </source>
</evidence>
<evidence type="ECO:0000256" key="6">
    <source>
        <dbReference type="ARBA" id="ARBA00022519"/>
    </source>
</evidence>
<comment type="subcellular location">
    <subcellularLocation>
        <location evidence="1">Cell inner membrane</location>
        <topology evidence="1">Single-pass membrane protein</topology>
    </subcellularLocation>
</comment>
<name>A0ABP3WRI3_9ALTE</name>
<dbReference type="RefSeq" id="WP_343857658.1">
    <property type="nucleotide sequence ID" value="NZ_BAAAFD010000002.1"/>
</dbReference>